<keyword evidence="2" id="KW-1185">Reference proteome</keyword>
<evidence type="ECO:0000313" key="1">
    <source>
        <dbReference type="EMBL" id="SIR18696.1"/>
    </source>
</evidence>
<reference evidence="2" key="1">
    <citation type="submission" date="2017-01" db="EMBL/GenBank/DDBJ databases">
        <authorList>
            <person name="Varghese N."/>
            <person name="Submissions S."/>
        </authorList>
    </citation>
    <scope>NUCLEOTIDE SEQUENCE [LARGE SCALE GENOMIC DNA]</scope>
    <source>
        <strain evidence="2">CGMCC 1.7737</strain>
    </source>
</reference>
<accession>A0A1N6YVV4</accession>
<proteinExistence type="predicted"/>
<organism evidence="1 2">
    <name type="scientific">Haladaptatus litoreus</name>
    <dbReference type="NCBI Taxonomy" id="553468"/>
    <lineage>
        <taxon>Archaea</taxon>
        <taxon>Methanobacteriati</taxon>
        <taxon>Methanobacteriota</taxon>
        <taxon>Stenosarchaea group</taxon>
        <taxon>Halobacteria</taxon>
        <taxon>Halobacteriales</taxon>
        <taxon>Haladaptataceae</taxon>
        <taxon>Haladaptatus</taxon>
    </lineage>
</organism>
<name>A0A1N6YVV4_9EURY</name>
<sequence length="106" mass="11987">MDWPHDPDGEEGSEGGRKYGLAILAKKLDEDEDFPLSSEEFAEKHANEPIRINYKKVVSVADIFEHVEPAEYETIVDFHRGVGAAMRSGGFWDYHPVGENPEKKRA</sequence>
<protein>
    <submittedName>
        <fullName evidence="1">Uncharacterized protein</fullName>
    </submittedName>
</protein>
<dbReference type="AlphaFoldDB" id="A0A1N6YVV4"/>
<evidence type="ECO:0000313" key="2">
    <source>
        <dbReference type="Proteomes" id="UP000186914"/>
    </source>
</evidence>
<dbReference type="Pfam" id="PF19098">
    <property type="entry name" value="DUF5785"/>
    <property type="match status" value="1"/>
</dbReference>
<dbReference type="Proteomes" id="UP000186914">
    <property type="component" value="Unassembled WGS sequence"/>
</dbReference>
<dbReference type="RefSeq" id="WP_076429696.1">
    <property type="nucleotide sequence ID" value="NZ_FTNO01000001.1"/>
</dbReference>
<dbReference type="InterPro" id="IPR043903">
    <property type="entry name" value="DUF5785"/>
</dbReference>
<gene>
    <name evidence="1" type="ORF">SAMN05421858_1740</name>
</gene>
<dbReference type="OrthoDB" id="284200at2157"/>
<dbReference type="EMBL" id="FTNO01000001">
    <property type="protein sequence ID" value="SIR18696.1"/>
    <property type="molecule type" value="Genomic_DNA"/>
</dbReference>